<evidence type="ECO:0000313" key="1">
    <source>
        <dbReference type="EMBL" id="HGF99544.1"/>
    </source>
</evidence>
<name>A0A7C3ZI81_9CYAN</name>
<comment type="caution">
    <text evidence="1">The sequence shown here is derived from an EMBL/GenBank/DDBJ whole genome shotgun (WGS) entry which is preliminary data.</text>
</comment>
<reference evidence="1" key="1">
    <citation type="journal article" date="2020" name="mSystems">
        <title>Genome- and Community-Level Interaction Insights into Carbon Utilization and Element Cycling Functions of Hydrothermarchaeota in Hydrothermal Sediment.</title>
        <authorList>
            <person name="Zhou Z."/>
            <person name="Liu Y."/>
            <person name="Xu W."/>
            <person name="Pan J."/>
            <person name="Luo Z.H."/>
            <person name="Li M."/>
        </authorList>
    </citation>
    <scope>NUCLEOTIDE SEQUENCE [LARGE SCALE GENOMIC DNA]</scope>
    <source>
        <strain evidence="1">SpSt-374</strain>
    </source>
</reference>
<dbReference type="EMBL" id="DSPX01000019">
    <property type="protein sequence ID" value="HGF99544.1"/>
    <property type="molecule type" value="Genomic_DNA"/>
</dbReference>
<organism evidence="1">
    <name type="scientific">Planktothricoides sp. SpSt-374</name>
    <dbReference type="NCBI Taxonomy" id="2282167"/>
    <lineage>
        <taxon>Bacteria</taxon>
        <taxon>Bacillati</taxon>
        <taxon>Cyanobacteriota</taxon>
        <taxon>Cyanophyceae</taxon>
        <taxon>Oscillatoriophycideae</taxon>
        <taxon>Oscillatoriales</taxon>
        <taxon>Oscillatoriaceae</taxon>
        <taxon>Planktothricoides</taxon>
    </lineage>
</organism>
<proteinExistence type="predicted"/>
<dbReference type="AlphaFoldDB" id="A0A7C3ZI81"/>
<dbReference type="Gene3D" id="3.40.50.150">
    <property type="entry name" value="Vaccinia Virus protein VP39"/>
    <property type="match status" value="1"/>
</dbReference>
<accession>A0A7C3ZI81</accession>
<sequence>MSLASFLPEPDAIFIGGGLTTPDFLETCLTTICPGGILVVRSQSRVNTCHFSGKASWASGL</sequence>
<protein>
    <submittedName>
        <fullName evidence="1">Uncharacterized protein</fullName>
    </submittedName>
</protein>
<gene>
    <name evidence="1" type="ORF">ENR15_02445</name>
</gene>
<dbReference type="InterPro" id="IPR029063">
    <property type="entry name" value="SAM-dependent_MTases_sf"/>
</dbReference>